<proteinExistence type="predicted"/>
<accession>A0ACB7GKW1</accession>
<dbReference type="EMBL" id="CM004399">
    <property type="protein sequence ID" value="KAG8640912.1"/>
    <property type="molecule type" value="Genomic_DNA"/>
</dbReference>
<protein>
    <submittedName>
        <fullName evidence="1">Uncharacterized protein</fullName>
    </submittedName>
</protein>
<organism evidence="1 2">
    <name type="scientific">Manihot esculenta</name>
    <name type="common">Cassava</name>
    <name type="synonym">Jatropha manihot</name>
    <dbReference type="NCBI Taxonomy" id="3983"/>
    <lineage>
        <taxon>Eukaryota</taxon>
        <taxon>Viridiplantae</taxon>
        <taxon>Streptophyta</taxon>
        <taxon>Embryophyta</taxon>
        <taxon>Tracheophyta</taxon>
        <taxon>Spermatophyta</taxon>
        <taxon>Magnoliopsida</taxon>
        <taxon>eudicotyledons</taxon>
        <taxon>Gunneridae</taxon>
        <taxon>Pentapetalae</taxon>
        <taxon>rosids</taxon>
        <taxon>fabids</taxon>
        <taxon>Malpighiales</taxon>
        <taxon>Euphorbiaceae</taxon>
        <taxon>Crotonoideae</taxon>
        <taxon>Manihoteae</taxon>
        <taxon>Manihot</taxon>
    </lineage>
</organism>
<evidence type="ECO:0000313" key="2">
    <source>
        <dbReference type="Proteomes" id="UP000091857"/>
    </source>
</evidence>
<comment type="caution">
    <text evidence="1">The sequence shown here is derived from an EMBL/GenBank/DDBJ whole genome shotgun (WGS) entry which is preliminary data.</text>
</comment>
<name>A0ACB7GKW1_MANES</name>
<evidence type="ECO:0000313" key="1">
    <source>
        <dbReference type="EMBL" id="KAG8640912.1"/>
    </source>
</evidence>
<dbReference type="Proteomes" id="UP000091857">
    <property type="component" value="Chromosome 13"/>
</dbReference>
<gene>
    <name evidence="1" type="ORF">MANES_13G089920v8</name>
</gene>
<keyword evidence="2" id="KW-1185">Reference proteome</keyword>
<reference evidence="2" key="1">
    <citation type="journal article" date="2016" name="Nat. Biotechnol.">
        <title>Sequencing wild and cultivated cassava and related species reveals extensive interspecific hybridization and genetic diversity.</title>
        <authorList>
            <person name="Bredeson J.V."/>
            <person name="Lyons J.B."/>
            <person name="Prochnik S.E."/>
            <person name="Wu G.A."/>
            <person name="Ha C.M."/>
            <person name="Edsinger-Gonzales E."/>
            <person name="Grimwood J."/>
            <person name="Schmutz J."/>
            <person name="Rabbi I.Y."/>
            <person name="Egesi C."/>
            <person name="Nauluvula P."/>
            <person name="Lebot V."/>
            <person name="Ndunguru J."/>
            <person name="Mkamilo G."/>
            <person name="Bart R.S."/>
            <person name="Setter T.L."/>
            <person name="Gleadow R.M."/>
            <person name="Kulakow P."/>
            <person name="Ferguson M.E."/>
            <person name="Rounsley S."/>
            <person name="Rokhsar D.S."/>
        </authorList>
    </citation>
    <scope>NUCLEOTIDE SEQUENCE [LARGE SCALE GENOMIC DNA]</scope>
    <source>
        <strain evidence="2">cv. AM560-2</strain>
    </source>
</reference>
<sequence>MKSPVPLCLNLFPNLSMVVDLWNSKIREAVSQNNAHKALFLFRQMKQNGLQPNNLTFPFISKACGKVCNFEYSQIIHTHILKSPFYSNVFVQTAMLDMYVKCHELNMAYKLFVEMPKRDVASWNVMLVGFAQLGFFDKVVHIFREMRYAGNFPDSITVKGMSQAISCVKDLKLAKGVHSFGIRIGTDNDVSVANTWISLYAKCSDLEMAKSVFDGIEVGLRSIVSWNSMIAGYAYLEKFLEAFNSYKWMLCDGLRPDISTSISLLSSCVLPERVFQGMQIHSHVIRLGCDSDIHVVNTLISMYSKCGDVHSARFLFDSICKRSCVTWTAMISGYAKKQGMDEALNLFNAMEAAGETPDLVTVLSMISGCGQTGALGLGKWIDAYATMNCLKHNVVVCNALIDMYAKCGSISDSRDVFNTMPSKTVVSWTTMIAGLALNGSFEEALNLFNRMIELEMKPNHITFLAILQACTHGGFLEKGWECFNMMTKVYKISPGLDHYSCMADLLGRKGKLKEALKFIQDMPVEPDAAIWSGLLSACKIHHNIEIGEYASQRLFEMEPYVSFPYVEMANIYASAGRWDGVARMRYMMRSNRIKKSPGQSFVEVNGKTCAFTVEDRGHFDRDLIYAVLDGLILQSKEEGSSQHSDGTQKFDLEISNIE</sequence>